<feature type="compositionally biased region" description="Polar residues" evidence="1">
    <location>
        <begin position="539"/>
        <end position="556"/>
    </location>
</feature>
<dbReference type="InParanoid" id="A0A5J5EY33"/>
<protein>
    <submittedName>
        <fullName evidence="3">Uncharacterized protein</fullName>
    </submittedName>
</protein>
<keyword evidence="2" id="KW-0472">Membrane</keyword>
<feature type="transmembrane region" description="Helical" evidence="2">
    <location>
        <begin position="12"/>
        <end position="34"/>
    </location>
</feature>
<reference evidence="3 4" key="1">
    <citation type="submission" date="2019-09" db="EMBL/GenBank/DDBJ databases">
        <title>Draft genome of the ectomycorrhizal ascomycete Sphaerosporella brunnea.</title>
        <authorList>
            <consortium name="DOE Joint Genome Institute"/>
            <person name="Benucci G.M."/>
            <person name="Marozzi G."/>
            <person name="Antonielli L."/>
            <person name="Sanchez S."/>
            <person name="Marco P."/>
            <person name="Wang X."/>
            <person name="Falini L.B."/>
            <person name="Barry K."/>
            <person name="Haridas S."/>
            <person name="Lipzen A."/>
            <person name="Labutti K."/>
            <person name="Grigoriev I.V."/>
            <person name="Murat C."/>
            <person name="Martin F."/>
            <person name="Albertini E."/>
            <person name="Donnini D."/>
            <person name="Bonito G."/>
        </authorList>
    </citation>
    <scope>NUCLEOTIDE SEQUENCE [LARGE SCALE GENOMIC DNA]</scope>
    <source>
        <strain evidence="3 4">Sb_GMNB300</strain>
    </source>
</reference>
<proteinExistence type="predicted"/>
<keyword evidence="2" id="KW-1133">Transmembrane helix</keyword>
<dbReference type="Proteomes" id="UP000326924">
    <property type="component" value="Unassembled WGS sequence"/>
</dbReference>
<keyword evidence="4" id="KW-1185">Reference proteome</keyword>
<feature type="region of interest" description="Disordered" evidence="1">
    <location>
        <begin position="228"/>
        <end position="271"/>
    </location>
</feature>
<feature type="compositionally biased region" description="Polar residues" evidence="1">
    <location>
        <begin position="584"/>
        <end position="595"/>
    </location>
</feature>
<feature type="region of interest" description="Disordered" evidence="1">
    <location>
        <begin position="304"/>
        <end position="609"/>
    </location>
</feature>
<dbReference type="EMBL" id="VXIS01000085">
    <property type="protein sequence ID" value="KAA8906815.1"/>
    <property type="molecule type" value="Genomic_DNA"/>
</dbReference>
<sequence>MTDEFGLENGEVIAGVVLGVVVAAGAAVAVWVNIMRKSKSPKKTPDPPPPRRRPVSSPLYPIGKRPWDPNVPTAHIYDKRADVEERIFECQIVPVPMVEQVLSHAFQTDDGSLHSMSPPAPPRAPLFTAEPADRVVFQTGLKRAKLCPFDAESLTHALWLVTIPTMKLHTLAEIIESSGCKVVAIRKVMTGKDDSKRMGSWHAESWTKKISEEFLFQMNGVWVECYGKQSPSKDKRKEQVPRVGAGGKENTRPSAMKGKVDSTGKAQKNKVKKTVRFEEIPISTYTILKRPAVPKRRVIETDVPEHWEDVSNPSDDKNDGASTLRPPTGQQETMAFVTLKDTAKEPAVGSLATKPKATMPSPPEKSKESQSLDVHLQNSQFSPVPKLKITPGDVPEQLEDAMSPSDDGNDSASTLRPPAGQETRVTAKTPTVESPAMKPRVAIPSRERSEDQLQSLQMPTISKPPPVPKLKIRPGEVPENWEDAVSLSDDDNDGASMLRPPAARPPDARRQSTVIRKRPPVPKLNITPSDVPEHWEDAISSSDDGNEGTSTIQPLSAVQHDEKPTVPVDEGSLGVPTTDERDSTSPQSIQQSSFDWEQPAKGELSVKNP</sequence>
<dbReference type="AlphaFoldDB" id="A0A5J5EY33"/>
<evidence type="ECO:0000313" key="4">
    <source>
        <dbReference type="Proteomes" id="UP000326924"/>
    </source>
</evidence>
<name>A0A5J5EY33_9PEZI</name>
<organism evidence="3 4">
    <name type="scientific">Sphaerosporella brunnea</name>
    <dbReference type="NCBI Taxonomy" id="1250544"/>
    <lineage>
        <taxon>Eukaryota</taxon>
        <taxon>Fungi</taxon>
        <taxon>Dikarya</taxon>
        <taxon>Ascomycota</taxon>
        <taxon>Pezizomycotina</taxon>
        <taxon>Pezizomycetes</taxon>
        <taxon>Pezizales</taxon>
        <taxon>Pyronemataceae</taxon>
        <taxon>Sphaerosporella</taxon>
    </lineage>
</organism>
<evidence type="ECO:0000313" key="3">
    <source>
        <dbReference type="EMBL" id="KAA8906815.1"/>
    </source>
</evidence>
<feature type="region of interest" description="Disordered" evidence="1">
    <location>
        <begin position="38"/>
        <end position="66"/>
    </location>
</feature>
<comment type="caution">
    <text evidence="3">The sequence shown here is derived from an EMBL/GenBank/DDBJ whole genome shotgun (WGS) entry which is preliminary data.</text>
</comment>
<accession>A0A5J5EY33</accession>
<feature type="compositionally biased region" description="Polar residues" evidence="1">
    <location>
        <begin position="423"/>
        <end position="432"/>
    </location>
</feature>
<feature type="compositionally biased region" description="Basic and acidic residues" evidence="1">
    <location>
        <begin position="304"/>
        <end position="319"/>
    </location>
</feature>
<evidence type="ECO:0000256" key="1">
    <source>
        <dbReference type="SAM" id="MobiDB-lite"/>
    </source>
</evidence>
<gene>
    <name evidence="3" type="ORF">FN846DRAFT_906854</name>
</gene>
<feature type="compositionally biased region" description="Basic and acidic residues" evidence="1">
    <location>
        <begin position="231"/>
        <end position="240"/>
    </location>
</feature>
<evidence type="ECO:0000256" key="2">
    <source>
        <dbReference type="SAM" id="Phobius"/>
    </source>
</evidence>
<keyword evidence="2" id="KW-0812">Transmembrane</keyword>